<dbReference type="KEGG" id="dee:HQN60_15525"/>
<evidence type="ECO:0000313" key="4">
    <source>
        <dbReference type="Proteomes" id="UP000504844"/>
    </source>
</evidence>
<gene>
    <name evidence="3" type="ORF">HQN60_15525</name>
</gene>
<protein>
    <submittedName>
        <fullName evidence="3">Uncharacterized protein</fullName>
    </submittedName>
</protein>
<proteinExistence type="predicted"/>
<keyword evidence="2" id="KW-1133">Transmembrane helix</keyword>
<dbReference type="EMBL" id="CP054143">
    <property type="protein sequence ID" value="QKJ68017.1"/>
    <property type="molecule type" value="Genomic_DNA"/>
</dbReference>
<accession>A0A6M8T216</accession>
<keyword evidence="2" id="KW-0812">Transmembrane</keyword>
<evidence type="ECO:0000313" key="3">
    <source>
        <dbReference type="EMBL" id="QKJ68017.1"/>
    </source>
</evidence>
<evidence type="ECO:0000256" key="2">
    <source>
        <dbReference type="SAM" id="Phobius"/>
    </source>
</evidence>
<keyword evidence="2" id="KW-0472">Membrane</keyword>
<reference evidence="3 4" key="1">
    <citation type="submission" date="2020-05" db="EMBL/GenBank/DDBJ databases">
        <title>Complete genome sequence of Deefgea sp. D17.</title>
        <authorList>
            <person name="Bae J.-W."/>
            <person name="Han J.E."/>
        </authorList>
    </citation>
    <scope>NUCLEOTIDE SEQUENCE [LARGE SCALE GENOMIC DNA]</scope>
    <source>
        <strain evidence="3 4">D17</strain>
    </source>
</reference>
<name>A0A6M8T216_9NEIS</name>
<dbReference type="Proteomes" id="UP000504844">
    <property type="component" value="Chromosome"/>
</dbReference>
<dbReference type="Pfam" id="PF24027">
    <property type="entry name" value="DUF7338"/>
    <property type="match status" value="1"/>
</dbReference>
<feature type="region of interest" description="Disordered" evidence="1">
    <location>
        <begin position="170"/>
        <end position="189"/>
    </location>
</feature>
<dbReference type="InterPro" id="IPR055762">
    <property type="entry name" value="DUF7338"/>
</dbReference>
<dbReference type="RefSeq" id="WP_173534518.1">
    <property type="nucleotide sequence ID" value="NZ_CP054143.1"/>
</dbReference>
<evidence type="ECO:0000256" key="1">
    <source>
        <dbReference type="SAM" id="MobiDB-lite"/>
    </source>
</evidence>
<feature type="transmembrane region" description="Helical" evidence="2">
    <location>
        <begin position="6"/>
        <end position="28"/>
    </location>
</feature>
<sequence>MMWPFLALIDVLFTVLAMLLAPVIALFVRRDGYLPPWLWWFQTPDSRMDGCNGDAGFCASHTASWWTYVLWQWRNPAAGFSFWLGQTFDRPTFRHWGNLQARRVPTYIPGAYLTLVTDQKGRCAFEFSATWPSLFGRCINIRVGWKLGNLLRDPTERIPICHRFSPLMQRGKTENQPPAKAGFFTSQDR</sequence>
<dbReference type="AlphaFoldDB" id="A0A6M8T216"/>
<keyword evidence="4" id="KW-1185">Reference proteome</keyword>
<organism evidence="3 4">
    <name type="scientific">Deefgea piscis</name>
    <dbReference type="NCBI Taxonomy" id="2739061"/>
    <lineage>
        <taxon>Bacteria</taxon>
        <taxon>Pseudomonadati</taxon>
        <taxon>Pseudomonadota</taxon>
        <taxon>Betaproteobacteria</taxon>
        <taxon>Neisseriales</taxon>
        <taxon>Chitinibacteraceae</taxon>
        <taxon>Deefgea</taxon>
    </lineage>
</organism>